<name>A0A263BUM0_9BACI</name>
<feature type="transmembrane region" description="Helical" evidence="6">
    <location>
        <begin position="180"/>
        <end position="199"/>
    </location>
</feature>
<feature type="transmembrane region" description="Helical" evidence="6">
    <location>
        <begin position="23"/>
        <end position="44"/>
    </location>
</feature>
<evidence type="ECO:0000256" key="5">
    <source>
        <dbReference type="ARBA" id="ARBA00023136"/>
    </source>
</evidence>
<feature type="transmembrane region" description="Helical" evidence="6">
    <location>
        <begin position="89"/>
        <end position="113"/>
    </location>
</feature>
<proteinExistence type="predicted"/>
<evidence type="ECO:0000256" key="1">
    <source>
        <dbReference type="ARBA" id="ARBA00004651"/>
    </source>
</evidence>
<feature type="transmembrane region" description="Helical" evidence="6">
    <location>
        <begin position="151"/>
        <end position="174"/>
    </location>
</feature>
<dbReference type="GO" id="GO:0000155">
    <property type="term" value="F:phosphorelay sensor kinase activity"/>
    <property type="evidence" value="ECO:0007669"/>
    <property type="project" value="InterPro"/>
</dbReference>
<dbReference type="SMART" id="SM00267">
    <property type="entry name" value="GGDEF"/>
    <property type="match status" value="1"/>
</dbReference>
<comment type="subcellular location">
    <subcellularLocation>
        <location evidence="1">Cell membrane</location>
        <topology evidence="1">Multi-pass membrane protein</topology>
    </subcellularLocation>
</comment>
<organism evidence="8 9">
    <name type="scientific">Lottiidibacillus patelloidae</name>
    <dbReference type="NCBI Taxonomy" id="2670334"/>
    <lineage>
        <taxon>Bacteria</taxon>
        <taxon>Bacillati</taxon>
        <taxon>Bacillota</taxon>
        <taxon>Bacilli</taxon>
        <taxon>Bacillales</taxon>
        <taxon>Bacillaceae</taxon>
        <taxon>Lottiidibacillus</taxon>
    </lineage>
</organism>
<dbReference type="GO" id="GO:0005886">
    <property type="term" value="C:plasma membrane"/>
    <property type="evidence" value="ECO:0007669"/>
    <property type="project" value="UniProtKB-SubCell"/>
</dbReference>
<evidence type="ECO:0000256" key="2">
    <source>
        <dbReference type="ARBA" id="ARBA00022475"/>
    </source>
</evidence>
<evidence type="ECO:0000259" key="7">
    <source>
        <dbReference type="PROSITE" id="PS50887"/>
    </source>
</evidence>
<dbReference type="FunFam" id="3.30.70.270:FF:000001">
    <property type="entry name" value="Diguanylate cyclase domain protein"/>
    <property type="match status" value="1"/>
</dbReference>
<dbReference type="Proteomes" id="UP000217083">
    <property type="component" value="Unassembled WGS sequence"/>
</dbReference>
<dbReference type="PANTHER" id="PTHR45138">
    <property type="entry name" value="REGULATORY COMPONENTS OF SENSORY TRANSDUCTION SYSTEM"/>
    <property type="match status" value="1"/>
</dbReference>
<dbReference type="PROSITE" id="PS50887">
    <property type="entry name" value="GGDEF"/>
    <property type="match status" value="1"/>
</dbReference>
<dbReference type="Pfam" id="PF07694">
    <property type="entry name" value="5TM-5TMR_LYT"/>
    <property type="match status" value="1"/>
</dbReference>
<evidence type="ECO:0000256" key="3">
    <source>
        <dbReference type="ARBA" id="ARBA00022692"/>
    </source>
</evidence>
<keyword evidence="2" id="KW-1003">Cell membrane</keyword>
<dbReference type="PANTHER" id="PTHR45138:SF9">
    <property type="entry name" value="DIGUANYLATE CYCLASE DGCM-RELATED"/>
    <property type="match status" value="1"/>
</dbReference>
<gene>
    <name evidence="8" type="ORF">CIB95_08090</name>
</gene>
<evidence type="ECO:0000313" key="8">
    <source>
        <dbReference type="EMBL" id="OZM57410.1"/>
    </source>
</evidence>
<dbReference type="SUPFAM" id="SSF55073">
    <property type="entry name" value="Nucleotide cyclase"/>
    <property type="match status" value="1"/>
</dbReference>
<dbReference type="InterPro" id="IPR029787">
    <property type="entry name" value="Nucleotide_cyclase"/>
</dbReference>
<feature type="transmembrane region" description="Helical" evidence="6">
    <location>
        <begin position="119"/>
        <end position="139"/>
    </location>
</feature>
<dbReference type="GO" id="GO:1902201">
    <property type="term" value="P:negative regulation of bacterial-type flagellum-dependent cell motility"/>
    <property type="evidence" value="ECO:0007669"/>
    <property type="project" value="TreeGrafter"/>
</dbReference>
<accession>A0A263BUM0</accession>
<sequence>MIKSNKLLSNCRKETSYMTIEKLQLILANIALLFMMHVLLSAVHSKLKPFNTKFTYLLQVTIVSLTSIAMLYFPIAFGDFRFDFRALPLMLLAFILGWKHTIPALILVSLVRFSFGGEGAIPGVIYGTMIPTIVAMLLSKNAFAMKNVFRYLTGSVAVILSSDLFIIIVVPNGWEVFKDIFPLRFLFFVSSAYMIYLMVMENRKRLELQNRLKFFANHDPLTGLYNNRRFFEKVKEVFIKKDGPYYIAMVDIDYFKKINDTYGHVSGDKILSAFANLLLSNSGKNLVVGRYGGEEFIIHISGMSPVGVLNKLEAIRNDIERTTFYTHENEPMTLTASIGFTNYVNVQNMELTIDIADQELYKAKRNGRNQISSNLIEQINKKS</sequence>
<dbReference type="GO" id="GO:0071555">
    <property type="term" value="P:cell wall organization"/>
    <property type="evidence" value="ECO:0007669"/>
    <property type="project" value="InterPro"/>
</dbReference>
<reference evidence="8 9" key="2">
    <citation type="submission" date="2017-09" db="EMBL/GenBank/DDBJ databases">
        <title>Bacillus patelloidae sp. nov., isolated from the intestinal tract of a marine limpet.</title>
        <authorList>
            <person name="Liu R."/>
            <person name="Dong C."/>
            <person name="Shao Z."/>
        </authorList>
    </citation>
    <scope>NUCLEOTIDE SEQUENCE [LARGE SCALE GENOMIC DNA]</scope>
    <source>
        <strain evidence="8 9">SA5d-4</strain>
    </source>
</reference>
<dbReference type="GO" id="GO:0052621">
    <property type="term" value="F:diguanylate cyclase activity"/>
    <property type="evidence" value="ECO:0007669"/>
    <property type="project" value="TreeGrafter"/>
</dbReference>
<dbReference type="CDD" id="cd01949">
    <property type="entry name" value="GGDEF"/>
    <property type="match status" value="1"/>
</dbReference>
<dbReference type="GO" id="GO:0043709">
    <property type="term" value="P:cell adhesion involved in single-species biofilm formation"/>
    <property type="evidence" value="ECO:0007669"/>
    <property type="project" value="TreeGrafter"/>
</dbReference>
<dbReference type="EMBL" id="NPIA01000003">
    <property type="protein sequence ID" value="OZM57410.1"/>
    <property type="molecule type" value="Genomic_DNA"/>
</dbReference>
<keyword evidence="9" id="KW-1185">Reference proteome</keyword>
<keyword evidence="4 6" id="KW-1133">Transmembrane helix</keyword>
<dbReference type="AlphaFoldDB" id="A0A263BUM0"/>
<dbReference type="InterPro" id="IPR050469">
    <property type="entry name" value="Diguanylate_Cyclase"/>
</dbReference>
<dbReference type="NCBIfam" id="TIGR00254">
    <property type="entry name" value="GGDEF"/>
    <property type="match status" value="1"/>
</dbReference>
<dbReference type="Gene3D" id="3.30.70.270">
    <property type="match status" value="1"/>
</dbReference>
<dbReference type="InterPro" id="IPR043128">
    <property type="entry name" value="Rev_trsase/Diguanyl_cyclase"/>
</dbReference>
<evidence type="ECO:0000313" key="9">
    <source>
        <dbReference type="Proteomes" id="UP000217083"/>
    </source>
</evidence>
<dbReference type="InterPro" id="IPR011620">
    <property type="entry name" value="Sig_transdc_His_kinase_LytS_TM"/>
</dbReference>
<protein>
    <recommendedName>
        <fullName evidence="7">GGDEF domain-containing protein</fullName>
    </recommendedName>
</protein>
<dbReference type="Pfam" id="PF00990">
    <property type="entry name" value="GGDEF"/>
    <property type="match status" value="1"/>
</dbReference>
<feature type="transmembrane region" description="Helical" evidence="6">
    <location>
        <begin position="56"/>
        <end position="77"/>
    </location>
</feature>
<keyword evidence="5 6" id="KW-0472">Membrane</keyword>
<dbReference type="InterPro" id="IPR000160">
    <property type="entry name" value="GGDEF_dom"/>
</dbReference>
<comment type="caution">
    <text evidence="8">The sequence shown here is derived from an EMBL/GenBank/DDBJ whole genome shotgun (WGS) entry which is preliminary data.</text>
</comment>
<feature type="domain" description="GGDEF" evidence="7">
    <location>
        <begin position="243"/>
        <end position="376"/>
    </location>
</feature>
<reference evidence="9" key="1">
    <citation type="submission" date="2017-08" db="EMBL/GenBank/DDBJ databases">
        <authorList>
            <person name="Huang Z."/>
        </authorList>
    </citation>
    <scope>NUCLEOTIDE SEQUENCE [LARGE SCALE GENOMIC DNA]</scope>
    <source>
        <strain evidence="9">SA5d-4</strain>
    </source>
</reference>
<evidence type="ECO:0000256" key="6">
    <source>
        <dbReference type="SAM" id="Phobius"/>
    </source>
</evidence>
<keyword evidence="3 6" id="KW-0812">Transmembrane</keyword>
<evidence type="ECO:0000256" key="4">
    <source>
        <dbReference type="ARBA" id="ARBA00022989"/>
    </source>
</evidence>